<dbReference type="InterPro" id="IPR050373">
    <property type="entry name" value="Fibrinogen_C-term_domain"/>
</dbReference>
<dbReference type="PANTHER" id="PTHR19143:SF222">
    <property type="entry name" value="ANGIOPOIETIN-RELATED PROTEIN 3"/>
    <property type="match status" value="1"/>
</dbReference>
<dbReference type="GO" id="GO:0055091">
    <property type="term" value="P:phospholipid homeostasis"/>
    <property type="evidence" value="ECO:0007669"/>
    <property type="project" value="TreeGrafter"/>
</dbReference>
<reference evidence="3" key="3">
    <citation type="submission" date="2020-05" db="EMBL/GenBank/DDBJ databases">
        <title>Electrophorus electricus (electric eel) genome, fEleEle1, primary haplotype.</title>
        <authorList>
            <person name="Myers G."/>
            <person name="Meyer A."/>
            <person name="Fedrigo O."/>
            <person name="Formenti G."/>
            <person name="Rhie A."/>
            <person name="Tracey A."/>
            <person name="Sims Y."/>
            <person name="Jarvis E.D."/>
        </authorList>
    </citation>
    <scope>NUCLEOTIDE SEQUENCE [LARGE SCALE GENOMIC DNA]</scope>
</reference>
<name>A0A4W4FD79_ELEEL</name>
<protein>
    <recommendedName>
        <fullName evidence="2">Fibrinogen C-terminal domain-containing protein</fullName>
    </recommendedName>
</protein>
<dbReference type="STRING" id="8005.ENSEEEP00000022087"/>
<feature type="coiled-coil region" evidence="1">
    <location>
        <begin position="92"/>
        <end position="202"/>
    </location>
</feature>
<dbReference type="OMA" id="GQINTIF"/>
<feature type="domain" description="Fibrinogen C-terminal" evidence="2">
    <location>
        <begin position="207"/>
        <end position="418"/>
    </location>
</feature>
<dbReference type="Gene3D" id="3.90.215.10">
    <property type="entry name" value="Gamma Fibrinogen, chain A, domain 1"/>
    <property type="match status" value="1"/>
</dbReference>
<evidence type="ECO:0000313" key="3">
    <source>
        <dbReference type="Ensembl" id="ENSEEEP00000022087.2"/>
    </source>
</evidence>
<keyword evidence="1" id="KW-0175">Coiled coil</keyword>
<reference evidence="3" key="5">
    <citation type="submission" date="2025-09" db="UniProtKB">
        <authorList>
            <consortium name="Ensembl"/>
        </authorList>
    </citation>
    <scope>IDENTIFICATION</scope>
</reference>
<dbReference type="Proteomes" id="UP000314983">
    <property type="component" value="Chromosome 18"/>
</dbReference>
<organism evidence="3 4">
    <name type="scientific">Electrophorus electricus</name>
    <name type="common">Electric eel</name>
    <name type="synonym">Gymnotus electricus</name>
    <dbReference type="NCBI Taxonomy" id="8005"/>
    <lineage>
        <taxon>Eukaryota</taxon>
        <taxon>Metazoa</taxon>
        <taxon>Chordata</taxon>
        <taxon>Craniata</taxon>
        <taxon>Vertebrata</taxon>
        <taxon>Euteleostomi</taxon>
        <taxon>Actinopterygii</taxon>
        <taxon>Neopterygii</taxon>
        <taxon>Teleostei</taxon>
        <taxon>Ostariophysi</taxon>
        <taxon>Gymnotiformes</taxon>
        <taxon>Gymnotoidei</taxon>
        <taxon>Gymnotidae</taxon>
        <taxon>Electrophorus</taxon>
    </lineage>
</organism>
<dbReference type="InterPro" id="IPR036056">
    <property type="entry name" value="Fibrinogen-like_C"/>
</dbReference>
<dbReference type="InterPro" id="IPR002181">
    <property type="entry name" value="Fibrinogen_a/b/g_C_dom"/>
</dbReference>
<reference evidence="3" key="4">
    <citation type="submission" date="2025-08" db="UniProtKB">
        <authorList>
            <consortium name="Ensembl"/>
        </authorList>
    </citation>
    <scope>IDENTIFICATION</scope>
</reference>
<proteinExistence type="predicted"/>
<dbReference type="SUPFAM" id="SSF56496">
    <property type="entry name" value="Fibrinogen C-terminal domain-like"/>
    <property type="match status" value="1"/>
</dbReference>
<dbReference type="CDD" id="cd00087">
    <property type="entry name" value="FReD"/>
    <property type="match status" value="1"/>
</dbReference>
<dbReference type="GO" id="GO:0042632">
    <property type="term" value="P:cholesterol homeostasis"/>
    <property type="evidence" value="ECO:0007669"/>
    <property type="project" value="TreeGrafter"/>
</dbReference>
<dbReference type="SMART" id="SM00186">
    <property type="entry name" value="FBG"/>
    <property type="match status" value="1"/>
</dbReference>
<dbReference type="Gene3D" id="4.10.530.10">
    <property type="entry name" value="Gamma-fibrinogen Carboxyl Terminal Fragment, domain 2"/>
    <property type="match status" value="1"/>
</dbReference>
<keyword evidence="4" id="KW-1185">Reference proteome</keyword>
<dbReference type="PANTHER" id="PTHR19143">
    <property type="entry name" value="FIBRINOGEN/TENASCIN/ANGIOPOEITIN"/>
    <property type="match status" value="1"/>
</dbReference>
<dbReference type="GO" id="GO:0070328">
    <property type="term" value="P:triglyceride homeostasis"/>
    <property type="evidence" value="ECO:0007669"/>
    <property type="project" value="TreeGrafter"/>
</dbReference>
<sequence length="422" mass="48134">AGGIELWLLLSTDMHEIDVDMSTEEPILAQVQTQSSFAALDDVQLIANGLLQLGKNLRDFVQKTKDQINDLIQKLNIFDSSFYQLSILASEIKEEEDELKKTTVMLKANNEEIKNLSLEINSKAEDIVRERVQLRNQVERLELKLTGLSQGLLSADQVAEISALKEVIQAQERSIAELLKAMKEQREHLNYQKNKIKSLENKITENGCIVDFPKHCGEIFGKGEETNGLYAIKPNQSEPFLVYCEFTEVGAFTVIQRRQDGSVNFDRSWQSYEDGFGDFKSDFWLGLKKISSIASQGDSVLHVQMEDWKREKYLMEFECSLEGPASNYTIHFKSGGLTSESQTRIRFSTKDHYDGNNNQNCAHDYTGGWWFSGCGDINLNGKSVQCKPRRKRIQWKHNKGQSHLKSSQISFYHLKATWSHTG</sequence>
<dbReference type="Pfam" id="PF00147">
    <property type="entry name" value="Fibrinogen_C"/>
    <property type="match status" value="1"/>
</dbReference>
<accession>A0A4W4FD79</accession>
<dbReference type="AlphaFoldDB" id="A0A4W4FD79"/>
<reference evidence="4" key="1">
    <citation type="journal article" date="2014" name="Science">
        <title>Nonhuman genetics. Genomic basis for the convergent evolution of electric organs.</title>
        <authorList>
            <person name="Gallant J.R."/>
            <person name="Traeger L.L."/>
            <person name="Volkening J.D."/>
            <person name="Moffett H."/>
            <person name="Chen P.H."/>
            <person name="Novina C.D."/>
            <person name="Phillips G.N.Jr."/>
            <person name="Anand R."/>
            <person name="Wells G.B."/>
            <person name="Pinch M."/>
            <person name="Guth R."/>
            <person name="Unguez G.A."/>
            <person name="Albert J.S."/>
            <person name="Zakon H.H."/>
            <person name="Samanta M.P."/>
            <person name="Sussman M.R."/>
        </authorList>
    </citation>
    <scope>NUCLEOTIDE SEQUENCE [LARGE SCALE GENOMIC DNA]</scope>
</reference>
<dbReference type="GO" id="GO:0009395">
    <property type="term" value="P:phospholipid catabolic process"/>
    <property type="evidence" value="ECO:0007669"/>
    <property type="project" value="TreeGrafter"/>
</dbReference>
<evidence type="ECO:0000313" key="4">
    <source>
        <dbReference type="Proteomes" id="UP000314983"/>
    </source>
</evidence>
<dbReference type="PROSITE" id="PS51406">
    <property type="entry name" value="FIBRINOGEN_C_2"/>
    <property type="match status" value="1"/>
</dbReference>
<dbReference type="GeneTree" id="ENSGT00940000156746"/>
<gene>
    <name evidence="3" type="primary">ANGPTL3</name>
</gene>
<reference evidence="4" key="2">
    <citation type="journal article" date="2017" name="Sci. Adv.">
        <title>A tail of two voltages: Proteomic comparison of the three electric organs of the electric eel.</title>
        <authorList>
            <person name="Traeger L.L."/>
            <person name="Sabat G."/>
            <person name="Barrett-Wilt G.A."/>
            <person name="Wells G.B."/>
            <person name="Sussman M.R."/>
        </authorList>
    </citation>
    <scope>NUCLEOTIDE SEQUENCE [LARGE SCALE GENOMIC DNA]</scope>
</reference>
<dbReference type="Ensembl" id="ENSEEET00000022336.2">
    <property type="protein sequence ID" value="ENSEEEP00000022087.2"/>
    <property type="gene ID" value="ENSEEEG00000010734.2"/>
</dbReference>
<evidence type="ECO:0000259" key="2">
    <source>
        <dbReference type="PROSITE" id="PS51406"/>
    </source>
</evidence>
<evidence type="ECO:0000256" key="1">
    <source>
        <dbReference type="SAM" id="Coils"/>
    </source>
</evidence>
<dbReference type="InterPro" id="IPR014716">
    <property type="entry name" value="Fibrinogen_a/b/g_C_1"/>
</dbReference>
<dbReference type="GO" id="GO:0005615">
    <property type="term" value="C:extracellular space"/>
    <property type="evidence" value="ECO:0007669"/>
    <property type="project" value="TreeGrafter"/>
</dbReference>